<keyword evidence="2" id="KW-1185">Reference proteome</keyword>
<accession>A0A231GSG3</accession>
<reference evidence="1 2" key="1">
    <citation type="submission" date="2017-07" db="EMBL/GenBank/DDBJ databases">
        <title>First draft Genome Sequence of Nocardia cerradoensis isolated from human infection.</title>
        <authorList>
            <person name="Carrasco G."/>
        </authorList>
    </citation>
    <scope>NUCLEOTIDE SEQUENCE [LARGE SCALE GENOMIC DNA]</scope>
    <source>
        <strain evidence="1 2">CNM20130759</strain>
    </source>
</reference>
<name>A0A231GSG3_9NOCA</name>
<evidence type="ECO:0000313" key="2">
    <source>
        <dbReference type="Proteomes" id="UP000215506"/>
    </source>
</evidence>
<proteinExistence type="predicted"/>
<dbReference type="EMBL" id="NGAF01000639">
    <property type="protein sequence ID" value="OXR39546.1"/>
    <property type="molecule type" value="Genomic_DNA"/>
</dbReference>
<organism evidence="1 2">
    <name type="scientific">Nocardia cerradoensis</name>
    <dbReference type="NCBI Taxonomy" id="85688"/>
    <lineage>
        <taxon>Bacteria</taxon>
        <taxon>Bacillati</taxon>
        <taxon>Actinomycetota</taxon>
        <taxon>Actinomycetes</taxon>
        <taxon>Mycobacteriales</taxon>
        <taxon>Nocardiaceae</taxon>
        <taxon>Nocardia</taxon>
    </lineage>
</organism>
<protein>
    <submittedName>
        <fullName evidence="1">Uncharacterized protein</fullName>
    </submittedName>
</protein>
<comment type="caution">
    <text evidence="1">The sequence shown here is derived from an EMBL/GenBank/DDBJ whole genome shotgun (WGS) entry which is preliminary data.</text>
</comment>
<dbReference type="Proteomes" id="UP000215506">
    <property type="component" value="Unassembled WGS sequence"/>
</dbReference>
<dbReference type="AlphaFoldDB" id="A0A231GSG3"/>
<sequence length="43" mass="4571">MPGKITMNGTNILGKAPMIGARCAAEIELDAIARWTSTKLVVQ</sequence>
<evidence type="ECO:0000313" key="1">
    <source>
        <dbReference type="EMBL" id="OXR39546.1"/>
    </source>
</evidence>
<gene>
    <name evidence="1" type="ORF">B7C42_08386</name>
</gene>